<evidence type="ECO:0000256" key="2">
    <source>
        <dbReference type="ARBA" id="ARBA00023315"/>
    </source>
</evidence>
<evidence type="ECO:0000259" key="5">
    <source>
        <dbReference type="PROSITE" id="PS51186"/>
    </source>
</evidence>
<dbReference type="PANTHER" id="PTHR43072:SF23">
    <property type="entry name" value="UPF0039 PROTEIN C11D3.02C"/>
    <property type="match status" value="1"/>
</dbReference>
<dbReference type="RefSeq" id="WP_326124726.1">
    <property type="nucleotide sequence ID" value="NZ_JARSFG010000022.1"/>
</dbReference>
<dbReference type="EC" id="2.3.1.-" evidence="6"/>
<evidence type="ECO:0000313" key="7">
    <source>
        <dbReference type="Proteomes" id="UP001344888"/>
    </source>
</evidence>
<feature type="domain" description="N-acetyltransferase" evidence="5">
    <location>
        <begin position="1"/>
        <end position="153"/>
    </location>
</feature>
<comment type="catalytic activity">
    <reaction evidence="3">
        <text>L-methionine sulfoximine + acetyl-CoA = N-acetyl-L-methionine sulfoximine + CoA + H(+)</text>
        <dbReference type="Rhea" id="RHEA:47660"/>
        <dbReference type="ChEBI" id="CHEBI:15378"/>
        <dbReference type="ChEBI" id="CHEBI:57287"/>
        <dbReference type="ChEBI" id="CHEBI:57288"/>
        <dbReference type="ChEBI" id="CHEBI:87826"/>
        <dbReference type="ChEBI" id="CHEBI:87827"/>
    </reaction>
</comment>
<comment type="catalytic activity">
    <reaction evidence="4">
        <text>L-methionine sulfone + acetyl-CoA = N-acetyl-L-methionine sulfone + CoA + H(+)</text>
        <dbReference type="Rhea" id="RHEA:47656"/>
        <dbReference type="ChEBI" id="CHEBI:15378"/>
        <dbReference type="ChEBI" id="CHEBI:57287"/>
        <dbReference type="ChEBI" id="CHEBI:57288"/>
        <dbReference type="ChEBI" id="CHEBI:87824"/>
        <dbReference type="ChEBI" id="CHEBI:87825"/>
    </reaction>
</comment>
<dbReference type="CDD" id="cd04301">
    <property type="entry name" value="NAT_SF"/>
    <property type="match status" value="1"/>
</dbReference>
<comment type="caution">
    <text evidence="6">The sequence shown here is derived from an EMBL/GenBank/DDBJ whole genome shotgun (WGS) entry which is preliminary data.</text>
</comment>
<dbReference type="GO" id="GO:0016747">
    <property type="term" value="F:acyltransferase activity, transferring groups other than amino-acyl groups"/>
    <property type="evidence" value="ECO:0007669"/>
    <property type="project" value="InterPro"/>
</dbReference>
<accession>A0AAW9NUL1</accession>
<evidence type="ECO:0000256" key="4">
    <source>
        <dbReference type="ARBA" id="ARBA00051334"/>
    </source>
</evidence>
<dbReference type="PANTHER" id="PTHR43072">
    <property type="entry name" value="N-ACETYLTRANSFERASE"/>
    <property type="match status" value="1"/>
</dbReference>
<evidence type="ECO:0000313" key="6">
    <source>
        <dbReference type="EMBL" id="MEC1180171.1"/>
    </source>
</evidence>
<evidence type="ECO:0000256" key="3">
    <source>
        <dbReference type="ARBA" id="ARBA00050603"/>
    </source>
</evidence>
<dbReference type="AlphaFoldDB" id="A0AAW9NUL1"/>
<dbReference type="SUPFAM" id="SSF55729">
    <property type="entry name" value="Acyl-CoA N-acyltransferases (Nat)"/>
    <property type="match status" value="1"/>
</dbReference>
<dbReference type="Gene3D" id="3.40.630.30">
    <property type="match status" value="1"/>
</dbReference>
<keyword evidence="1 6" id="KW-0808">Transferase</keyword>
<dbReference type="InterPro" id="IPR016181">
    <property type="entry name" value="Acyl_CoA_acyltransferase"/>
</dbReference>
<name>A0AAW9NUL1_9BACL</name>
<protein>
    <submittedName>
        <fullName evidence="6">GNAT family N-acetyltransferase</fullName>
        <ecNumber evidence="6">2.3.1.-</ecNumber>
    </submittedName>
</protein>
<dbReference type="InterPro" id="IPR000182">
    <property type="entry name" value="GNAT_dom"/>
</dbReference>
<keyword evidence="2 6" id="KW-0012">Acyltransferase</keyword>
<keyword evidence="7" id="KW-1185">Reference proteome</keyword>
<sequence>MIRRAVKEDVAGILEIFNDAILTSTAVYLYEPQTLEQRIAWFETKQAANEPIFVYEEEGQVAGYATYGPYRAYPGYAYTVEHSVYVHKAHHRKGIATKLMHVLIEEAKEQGLKTMIACIDAENAASIISHEKLGFIFCGTIRNAGYKFERWLDVSFYQLDLS</sequence>
<dbReference type="EMBL" id="JARSFG010000022">
    <property type="protein sequence ID" value="MEC1180171.1"/>
    <property type="molecule type" value="Genomic_DNA"/>
</dbReference>
<reference evidence="6 7" key="1">
    <citation type="submission" date="2023-03" db="EMBL/GenBank/DDBJ databases">
        <title>Bacillus Genome Sequencing.</title>
        <authorList>
            <person name="Dunlap C."/>
        </authorList>
    </citation>
    <scope>NUCLEOTIDE SEQUENCE [LARGE SCALE GENOMIC DNA]</scope>
    <source>
        <strain evidence="6 7">B-59205</strain>
    </source>
</reference>
<organism evidence="6 7">
    <name type="scientific">Metasolibacillus meyeri</name>
    <dbReference type="NCBI Taxonomy" id="1071052"/>
    <lineage>
        <taxon>Bacteria</taxon>
        <taxon>Bacillati</taxon>
        <taxon>Bacillota</taxon>
        <taxon>Bacilli</taxon>
        <taxon>Bacillales</taxon>
        <taxon>Caryophanaceae</taxon>
        <taxon>Metasolibacillus</taxon>
    </lineage>
</organism>
<dbReference type="FunFam" id="3.40.630.30:FF:000026">
    <property type="entry name" value="Phosphinothricin acetyltransferase"/>
    <property type="match status" value="1"/>
</dbReference>
<dbReference type="Proteomes" id="UP001344888">
    <property type="component" value="Unassembled WGS sequence"/>
</dbReference>
<gene>
    <name evidence="6" type="ORF">P9B03_16835</name>
</gene>
<dbReference type="Pfam" id="PF00583">
    <property type="entry name" value="Acetyltransf_1"/>
    <property type="match status" value="1"/>
</dbReference>
<proteinExistence type="predicted"/>
<dbReference type="PROSITE" id="PS51186">
    <property type="entry name" value="GNAT"/>
    <property type="match status" value="1"/>
</dbReference>
<evidence type="ECO:0000256" key="1">
    <source>
        <dbReference type="ARBA" id="ARBA00022679"/>
    </source>
</evidence>